<reference evidence="2 3" key="1">
    <citation type="submission" date="2024-11" db="EMBL/GenBank/DDBJ databases">
        <title>Chromosome-level genome assembly of the freshwater bivalve Anodonta woodiana.</title>
        <authorList>
            <person name="Chen X."/>
        </authorList>
    </citation>
    <scope>NUCLEOTIDE SEQUENCE [LARGE SCALE GENOMIC DNA]</scope>
    <source>
        <strain evidence="2">MN2024</strain>
        <tissue evidence="2">Gills</tissue>
    </source>
</reference>
<dbReference type="Pfam" id="PF07163">
    <property type="entry name" value="Pex26"/>
    <property type="match status" value="1"/>
</dbReference>
<keyword evidence="1" id="KW-0472">Membrane</keyword>
<gene>
    <name evidence="2" type="ORF">ACJMK2_015380</name>
</gene>
<keyword evidence="1" id="KW-0812">Transmembrane</keyword>
<evidence type="ECO:0000313" key="2">
    <source>
        <dbReference type="EMBL" id="KAL3851651.1"/>
    </source>
</evidence>
<evidence type="ECO:0000256" key="1">
    <source>
        <dbReference type="SAM" id="Phobius"/>
    </source>
</evidence>
<keyword evidence="1" id="KW-1133">Transmembrane helix</keyword>
<dbReference type="AlphaFoldDB" id="A0ABD3URJ0"/>
<dbReference type="PANTHER" id="PTHR16262">
    <property type="entry name" value="PEROXISOME ASSEMBLY PROTEIN 26"/>
    <property type="match status" value="1"/>
</dbReference>
<evidence type="ECO:0008006" key="4">
    <source>
        <dbReference type="Google" id="ProtNLM"/>
    </source>
</evidence>
<organism evidence="2 3">
    <name type="scientific">Sinanodonta woodiana</name>
    <name type="common">Chinese pond mussel</name>
    <name type="synonym">Anodonta woodiana</name>
    <dbReference type="NCBI Taxonomy" id="1069815"/>
    <lineage>
        <taxon>Eukaryota</taxon>
        <taxon>Metazoa</taxon>
        <taxon>Spiralia</taxon>
        <taxon>Lophotrochozoa</taxon>
        <taxon>Mollusca</taxon>
        <taxon>Bivalvia</taxon>
        <taxon>Autobranchia</taxon>
        <taxon>Heteroconchia</taxon>
        <taxon>Palaeoheterodonta</taxon>
        <taxon>Unionida</taxon>
        <taxon>Unionoidea</taxon>
        <taxon>Unionidae</taxon>
        <taxon>Unioninae</taxon>
        <taxon>Sinanodonta</taxon>
    </lineage>
</organism>
<keyword evidence="3" id="KW-1185">Reference proteome</keyword>
<sequence length="302" mass="34175">MASGQAKVLSSRTNVSDKFEKSTLFQQFEEYKETATELLLFRDFRPCVLACQTGINQAKIYIEIDGAKEVVESLTLIAIQAYAELNSWQEVLPFIQQVYNGIETCPPRVVQFCILLHAKVKEYAQCHVITNIWLRCPKNATIEGYFDVVQLYVLHVMLPQEKEALVPSFLDNCNFLSTEQRQIIMSEMKQSLAERESGSKDSKKIEKNALEKPLETEENASHGKSHLHKALKRFGVLLAKKSSFLSFDTVMKIAVVAVSFYFLMIQANKAGMMTSLSGATAFVWKGAVNHLYRLFSLARPGR</sequence>
<comment type="caution">
    <text evidence="2">The sequence shown here is derived from an EMBL/GenBank/DDBJ whole genome shotgun (WGS) entry which is preliminary data.</text>
</comment>
<dbReference type="Proteomes" id="UP001634394">
    <property type="component" value="Unassembled WGS sequence"/>
</dbReference>
<protein>
    <recommendedName>
        <fullName evidence="4">Peroxisome assembly protein 26</fullName>
    </recommendedName>
</protein>
<proteinExistence type="predicted"/>
<dbReference type="PANTHER" id="PTHR16262:SF2">
    <property type="entry name" value="PEROXISOME ASSEMBLY PROTEIN 26"/>
    <property type="match status" value="1"/>
</dbReference>
<dbReference type="InterPro" id="IPR010797">
    <property type="entry name" value="Pex26"/>
</dbReference>
<name>A0ABD3URJ0_SINWO</name>
<accession>A0ABD3URJ0</accession>
<feature type="transmembrane region" description="Helical" evidence="1">
    <location>
        <begin position="244"/>
        <end position="263"/>
    </location>
</feature>
<dbReference type="EMBL" id="JBJQND010000015">
    <property type="protein sequence ID" value="KAL3851651.1"/>
    <property type="molecule type" value="Genomic_DNA"/>
</dbReference>
<evidence type="ECO:0000313" key="3">
    <source>
        <dbReference type="Proteomes" id="UP001634394"/>
    </source>
</evidence>